<feature type="transmembrane region" description="Helical" evidence="7">
    <location>
        <begin position="100"/>
        <end position="117"/>
    </location>
</feature>
<evidence type="ECO:0000313" key="8">
    <source>
        <dbReference type="EMBL" id="SVB89472.1"/>
    </source>
</evidence>
<dbReference type="InterPro" id="IPR002781">
    <property type="entry name" value="TM_pro_TauE-like"/>
</dbReference>
<keyword evidence="4 7" id="KW-0812">Transmembrane</keyword>
<name>A0A382HQU3_9ZZZZ</name>
<dbReference type="EMBL" id="UINC01062649">
    <property type="protein sequence ID" value="SVB89472.1"/>
    <property type="molecule type" value="Genomic_DNA"/>
</dbReference>
<feature type="transmembrane region" description="Helical" evidence="7">
    <location>
        <begin position="38"/>
        <end position="63"/>
    </location>
</feature>
<organism evidence="8">
    <name type="scientific">marine metagenome</name>
    <dbReference type="NCBI Taxonomy" id="408172"/>
    <lineage>
        <taxon>unclassified sequences</taxon>
        <taxon>metagenomes</taxon>
        <taxon>ecological metagenomes</taxon>
    </lineage>
</organism>
<evidence type="ECO:0000256" key="7">
    <source>
        <dbReference type="SAM" id="Phobius"/>
    </source>
</evidence>
<keyword evidence="6 7" id="KW-0472">Membrane</keyword>
<dbReference type="Pfam" id="PF01925">
    <property type="entry name" value="TauE"/>
    <property type="match status" value="1"/>
</dbReference>
<proteinExistence type="predicted"/>
<feature type="transmembrane region" description="Helical" evidence="7">
    <location>
        <begin position="153"/>
        <end position="178"/>
    </location>
</feature>
<evidence type="ECO:0000256" key="4">
    <source>
        <dbReference type="ARBA" id="ARBA00022692"/>
    </source>
</evidence>
<feature type="transmembrane region" description="Helical" evidence="7">
    <location>
        <begin position="244"/>
        <end position="262"/>
    </location>
</feature>
<evidence type="ECO:0000256" key="2">
    <source>
        <dbReference type="ARBA" id="ARBA00022448"/>
    </source>
</evidence>
<evidence type="ECO:0000256" key="1">
    <source>
        <dbReference type="ARBA" id="ARBA00004651"/>
    </source>
</evidence>
<comment type="subcellular location">
    <subcellularLocation>
        <location evidence="1">Cell membrane</location>
        <topology evidence="1">Multi-pass membrane protein</topology>
    </subcellularLocation>
</comment>
<reference evidence="8" key="1">
    <citation type="submission" date="2018-05" db="EMBL/GenBank/DDBJ databases">
        <authorList>
            <person name="Lanie J.A."/>
            <person name="Ng W.-L."/>
            <person name="Kazmierczak K.M."/>
            <person name="Andrzejewski T.M."/>
            <person name="Davidsen T.M."/>
            <person name="Wayne K.J."/>
            <person name="Tettelin H."/>
            <person name="Glass J.I."/>
            <person name="Rusch D."/>
            <person name="Podicherti R."/>
            <person name="Tsui H.-C.T."/>
            <person name="Winkler M.E."/>
        </authorList>
    </citation>
    <scope>NUCLEOTIDE SEQUENCE</scope>
</reference>
<feature type="transmembrane region" description="Helical" evidence="7">
    <location>
        <begin position="214"/>
        <end position="232"/>
    </location>
</feature>
<gene>
    <name evidence="8" type="ORF">METZ01_LOCUS242326</name>
</gene>
<evidence type="ECO:0000256" key="6">
    <source>
        <dbReference type="ARBA" id="ARBA00023136"/>
    </source>
</evidence>
<dbReference type="AlphaFoldDB" id="A0A382HQU3"/>
<dbReference type="PANTHER" id="PTHR30269">
    <property type="entry name" value="TRANSMEMBRANE PROTEIN YFCA"/>
    <property type="match status" value="1"/>
</dbReference>
<evidence type="ECO:0008006" key="9">
    <source>
        <dbReference type="Google" id="ProtNLM"/>
    </source>
</evidence>
<keyword evidence="2" id="KW-0813">Transport</keyword>
<feature type="transmembrane region" description="Helical" evidence="7">
    <location>
        <begin position="124"/>
        <end position="141"/>
    </location>
</feature>
<keyword evidence="5 7" id="KW-1133">Transmembrane helix</keyword>
<accession>A0A382HQU3</accession>
<dbReference type="GO" id="GO:0005886">
    <property type="term" value="C:plasma membrane"/>
    <property type="evidence" value="ECO:0007669"/>
    <property type="project" value="UniProtKB-SubCell"/>
</dbReference>
<dbReference type="PANTHER" id="PTHR30269:SF37">
    <property type="entry name" value="MEMBRANE TRANSPORTER PROTEIN"/>
    <property type="match status" value="1"/>
</dbReference>
<feature type="transmembrane region" description="Helical" evidence="7">
    <location>
        <begin position="190"/>
        <end position="208"/>
    </location>
</feature>
<evidence type="ECO:0000256" key="3">
    <source>
        <dbReference type="ARBA" id="ARBA00022475"/>
    </source>
</evidence>
<protein>
    <recommendedName>
        <fullName evidence="9">Membrane transporter protein</fullName>
    </recommendedName>
</protein>
<keyword evidence="3" id="KW-1003">Cell membrane</keyword>
<feature type="transmembrane region" description="Helical" evidence="7">
    <location>
        <begin position="70"/>
        <end position="88"/>
    </location>
</feature>
<evidence type="ECO:0000256" key="5">
    <source>
        <dbReference type="ARBA" id="ARBA00022989"/>
    </source>
</evidence>
<sequence length="266" mass="27821">MRANRHDKWRRNLNPLYQLKAAKWESETVGVWELVAGFAVWVVAATLSGALGFGGGIVAVPFLVMINPEFVPVPLLVQGVFFTGAVMWRERSAIDIPAFKWAAIGLLPGVGLGAFTLTSVNKDVLGVLVSLFLLAAVSLQVTGVRVQQNRWTLALGGAIGGFTGTTAAIPLVPVALVMSRYQGPKFRSTLNSWGLTMAIVSVITLASVNEIGGSHLVAAAVLASAGSAGIILSGPLRQVVDRRGVARAVYAVAVLGAAALLIRSLA</sequence>
<dbReference type="InterPro" id="IPR052017">
    <property type="entry name" value="TSUP"/>
</dbReference>